<accession>A0A918Q2N6</accession>
<evidence type="ECO:0000256" key="1">
    <source>
        <dbReference type="ARBA" id="ARBA00008779"/>
    </source>
</evidence>
<proteinExistence type="inferred from homology"/>
<evidence type="ECO:0000313" key="5">
    <source>
        <dbReference type="Proteomes" id="UP000619457"/>
    </source>
</evidence>
<dbReference type="GO" id="GO:0016787">
    <property type="term" value="F:hydrolase activity"/>
    <property type="evidence" value="ECO:0007669"/>
    <property type="project" value="UniProtKB-KW"/>
</dbReference>
<dbReference type="InterPro" id="IPR000917">
    <property type="entry name" value="Sulfatase_N"/>
</dbReference>
<dbReference type="PROSITE" id="PS00523">
    <property type="entry name" value="SULFATASE_1"/>
    <property type="match status" value="1"/>
</dbReference>
<dbReference type="EMBL" id="BMWX01000004">
    <property type="protein sequence ID" value="GGZ31552.1"/>
    <property type="molecule type" value="Genomic_DNA"/>
</dbReference>
<gene>
    <name evidence="4" type="ORF">GCM10007049_25920</name>
</gene>
<dbReference type="Gene3D" id="3.30.1120.10">
    <property type="match status" value="1"/>
</dbReference>
<dbReference type="Gene3D" id="3.40.720.10">
    <property type="entry name" value="Alkaline Phosphatase, subunit A"/>
    <property type="match status" value="1"/>
</dbReference>
<dbReference type="AlphaFoldDB" id="A0A918Q2N6"/>
<reference evidence="4" key="2">
    <citation type="submission" date="2020-09" db="EMBL/GenBank/DDBJ databases">
        <authorList>
            <person name="Sun Q."/>
            <person name="Kim S."/>
        </authorList>
    </citation>
    <scope>NUCLEOTIDE SEQUENCE</scope>
    <source>
        <strain evidence="4">KCTC 12368</strain>
    </source>
</reference>
<reference evidence="4" key="1">
    <citation type="journal article" date="2014" name="Int. J. Syst. Evol. Microbiol.">
        <title>Complete genome sequence of Corynebacterium casei LMG S-19264T (=DSM 44701T), isolated from a smear-ripened cheese.</title>
        <authorList>
            <consortium name="US DOE Joint Genome Institute (JGI-PGF)"/>
            <person name="Walter F."/>
            <person name="Albersmeier A."/>
            <person name="Kalinowski J."/>
            <person name="Ruckert C."/>
        </authorList>
    </citation>
    <scope>NUCLEOTIDE SEQUENCE</scope>
    <source>
        <strain evidence="4">KCTC 12368</strain>
    </source>
</reference>
<dbReference type="CDD" id="cd16145">
    <property type="entry name" value="ARS_like"/>
    <property type="match status" value="1"/>
</dbReference>
<dbReference type="Pfam" id="PF00884">
    <property type="entry name" value="Sulfatase"/>
    <property type="match status" value="1"/>
</dbReference>
<name>A0A918Q2N6_9BACT</name>
<evidence type="ECO:0000256" key="2">
    <source>
        <dbReference type="ARBA" id="ARBA00022801"/>
    </source>
</evidence>
<dbReference type="InterPro" id="IPR017850">
    <property type="entry name" value="Alkaline_phosphatase_core_sf"/>
</dbReference>
<dbReference type="InterPro" id="IPR024607">
    <property type="entry name" value="Sulfatase_CS"/>
</dbReference>
<evidence type="ECO:0000313" key="4">
    <source>
        <dbReference type="EMBL" id="GGZ31552.1"/>
    </source>
</evidence>
<keyword evidence="2" id="KW-0378">Hydrolase</keyword>
<comment type="caution">
    <text evidence="4">The sequence shown here is derived from an EMBL/GenBank/DDBJ whole genome shotgun (WGS) entry which is preliminary data.</text>
</comment>
<dbReference type="SUPFAM" id="SSF53649">
    <property type="entry name" value="Alkaline phosphatase-like"/>
    <property type="match status" value="1"/>
</dbReference>
<keyword evidence="5" id="KW-1185">Reference proteome</keyword>
<dbReference type="PANTHER" id="PTHR43751:SF3">
    <property type="entry name" value="SULFATASE N-TERMINAL DOMAIN-CONTAINING PROTEIN"/>
    <property type="match status" value="1"/>
</dbReference>
<feature type="domain" description="Sulfatase N-terminal" evidence="3">
    <location>
        <begin position="26"/>
        <end position="399"/>
    </location>
</feature>
<dbReference type="InterPro" id="IPR052701">
    <property type="entry name" value="GAG_Ulvan_Degrading_Sulfatases"/>
</dbReference>
<evidence type="ECO:0000259" key="3">
    <source>
        <dbReference type="Pfam" id="PF00884"/>
    </source>
</evidence>
<dbReference type="PANTHER" id="PTHR43751">
    <property type="entry name" value="SULFATASE"/>
    <property type="match status" value="1"/>
</dbReference>
<protein>
    <submittedName>
        <fullName evidence="4">N-acetylgalactosamine-6-sulfatase</fullName>
    </submittedName>
</protein>
<dbReference type="Proteomes" id="UP000619457">
    <property type="component" value="Unassembled WGS sequence"/>
</dbReference>
<organism evidence="4 5">
    <name type="scientific">Echinicola pacifica</name>
    <dbReference type="NCBI Taxonomy" id="346377"/>
    <lineage>
        <taxon>Bacteria</taxon>
        <taxon>Pseudomonadati</taxon>
        <taxon>Bacteroidota</taxon>
        <taxon>Cytophagia</taxon>
        <taxon>Cytophagales</taxon>
        <taxon>Cyclobacteriaceae</taxon>
        <taxon>Echinicola</taxon>
    </lineage>
</organism>
<comment type="similarity">
    <text evidence="1">Belongs to the sulfatase family.</text>
</comment>
<sequence>MGLVLATSLWSCNSAQKVAEEKPTKPNIIYIYADDLGYGELGVYGQSKIKTPHLDQMAKEGIVFTNHYSSSPVCAPARCGLLTGKHTGKGYIRGNLPVLPASFSDEVENGQQPIPETSFTLGHLMQQAGYKTAAIGKWGLGMTGNVGAPNKQGFDYFYGYLDQRQAHNFYPTHLWENTEWDSLSNPYIFVHTPSASGSKGNAQALGDFKLRDLKYGDEGYFDAYQGEEYSIDKMTEKATKFIKENKDEPFFLYLPYTIPHVSLQVPDEALEQYLGQFEEEPYLGQQGYAPHEFPKSAYAAMISYLDQEVGKVFALLEDLGLDENTLVIFSSDNGPTFNGGVDAVYFESTAGLRGLKMDLYEGGIRMPMIARWPGKVAPGSTTDHISVQYDVMATLADLTEQQVKGQTDGLSFLPAMLQEEDQPNHEFLYFEYPEKGGQLAVRMGKWKGVKTDLKKNPGKEWELFDLDADPAEQMDLASKNPEVIKQLDDIVKREHESPAFDQWNFVDKMLESKMN</sequence>